<reference evidence="7 8" key="1">
    <citation type="submission" date="2023-03" db="EMBL/GenBank/DDBJ databases">
        <title>Genome insight into feeding habits of ladybird beetles.</title>
        <authorList>
            <person name="Li H.-S."/>
            <person name="Huang Y.-H."/>
            <person name="Pang H."/>
        </authorList>
    </citation>
    <scope>NUCLEOTIDE SEQUENCE [LARGE SCALE GENOMIC DNA]</scope>
    <source>
        <strain evidence="7">SYSU_2023b</strain>
        <tissue evidence="7">Whole body</tissue>
    </source>
</reference>
<keyword evidence="4" id="KW-1015">Disulfide bond</keyword>
<evidence type="ECO:0000256" key="4">
    <source>
        <dbReference type="ARBA" id="ARBA00023157"/>
    </source>
</evidence>
<dbReference type="GO" id="GO:0005509">
    <property type="term" value="F:calcium ion binding"/>
    <property type="evidence" value="ECO:0007669"/>
    <property type="project" value="InterPro"/>
</dbReference>
<dbReference type="Gene3D" id="2.10.25.10">
    <property type="entry name" value="Laminin"/>
    <property type="match status" value="1"/>
</dbReference>
<evidence type="ECO:0000256" key="2">
    <source>
        <dbReference type="ARBA" id="ARBA00022729"/>
    </source>
</evidence>
<dbReference type="AlphaFoldDB" id="A0AAW1U5X4"/>
<dbReference type="InterPro" id="IPR001881">
    <property type="entry name" value="EGF-like_Ca-bd_dom"/>
</dbReference>
<sequence length="388" mass="45187">MFNPGDLCQLSRQISLPPVTDSSNQEPTNQTTESYEFGDRFGEDVRSVAYYLRQYKFNEYDQRYITDLEEAVASRIYFKGFPKPPLRSLIGRNTALKRNDDTNVIIEDQKWFFGNFSEQIGQTDIECQKMWRVGEERADPFEGPIERFQWRVTASYFLCWYTMKGTTELRRLNETSCDNHANCLQTYFGPHNGDIRADDSVPFNCARYSFCPDPCCPIHHMRSYSECWNSPVNPCFEENAPGNQQCSFNMSSNTEFQDIILNRWNVSCKCPKSGYRWSSLYGICVDIDECAENRHNCRTIKEACINLPGSFKCVCRWGYIWNKETKSCEQSSALDTLVLRKNSELEYEEMNTTESFFKRLLNKFSNRSNCIVSHGTLIQLLCTIIFLL</sequence>
<proteinExistence type="predicted"/>
<evidence type="ECO:0000256" key="1">
    <source>
        <dbReference type="ARBA" id="ARBA00022536"/>
    </source>
</evidence>
<dbReference type="SMART" id="SM00179">
    <property type="entry name" value="EGF_CA"/>
    <property type="match status" value="1"/>
</dbReference>
<evidence type="ECO:0000256" key="3">
    <source>
        <dbReference type="ARBA" id="ARBA00022737"/>
    </source>
</evidence>
<protein>
    <recommendedName>
        <fullName evidence="6">EGF-like domain-containing protein</fullName>
    </recommendedName>
</protein>
<dbReference type="PROSITE" id="PS01186">
    <property type="entry name" value="EGF_2"/>
    <property type="match status" value="1"/>
</dbReference>
<keyword evidence="8" id="KW-1185">Reference proteome</keyword>
<dbReference type="Proteomes" id="UP001431783">
    <property type="component" value="Unassembled WGS sequence"/>
</dbReference>
<evidence type="ECO:0000313" key="8">
    <source>
        <dbReference type="Proteomes" id="UP001431783"/>
    </source>
</evidence>
<dbReference type="PROSITE" id="PS00010">
    <property type="entry name" value="ASX_HYDROXYL"/>
    <property type="match status" value="1"/>
</dbReference>
<feature type="domain" description="EGF-like" evidence="6">
    <location>
        <begin position="313"/>
        <end position="328"/>
    </location>
</feature>
<evidence type="ECO:0000256" key="5">
    <source>
        <dbReference type="SAM" id="MobiDB-lite"/>
    </source>
</evidence>
<feature type="region of interest" description="Disordered" evidence="5">
    <location>
        <begin position="13"/>
        <end position="37"/>
    </location>
</feature>
<evidence type="ECO:0000313" key="7">
    <source>
        <dbReference type="EMBL" id="KAK9875281.1"/>
    </source>
</evidence>
<dbReference type="FunFam" id="2.10.25.10:FF:000038">
    <property type="entry name" value="Fibrillin 2"/>
    <property type="match status" value="1"/>
</dbReference>
<gene>
    <name evidence="7" type="ORF">WA026_007672</name>
</gene>
<keyword evidence="1" id="KW-0245">EGF-like domain</keyword>
<feature type="compositionally biased region" description="Polar residues" evidence="5">
    <location>
        <begin position="13"/>
        <end position="34"/>
    </location>
</feature>
<dbReference type="Pfam" id="PF07645">
    <property type="entry name" value="EGF_CA"/>
    <property type="match status" value="1"/>
</dbReference>
<dbReference type="InterPro" id="IPR000152">
    <property type="entry name" value="EGF-type_Asp/Asn_hydroxyl_site"/>
</dbReference>
<evidence type="ECO:0000259" key="6">
    <source>
        <dbReference type="PROSITE" id="PS01186"/>
    </source>
</evidence>
<comment type="caution">
    <text evidence="7">The sequence shown here is derived from an EMBL/GenBank/DDBJ whole genome shotgun (WGS) entry which is preliminary data.</text>
</comment>
<dbReference type="PROSITE" id="PS01187">
    <property type="entry name" value="EGF_CA"/>
    <property type="match status" value="1"/>
</dbReference>
<dbReference type="InterPro" id="IPR018097">
    <property type="entry name" value="EGF_Ca-bd_CS"/>
</dbReference>
<dbReference type="SUPFAM" id="SSF57196">
    <property type="entry name" value="EGF/Laminin"/>
    <property type="match status" value="1"/>
</dbReference>
<keyword evidence="2" id="KW-0732">Signal</keyword>
<organism evidence="7 8">
    <name type="scientific">Henosepilachna vigintioctopunctata</name>
    <dbReference type="NCBI Taxonomy" id="420089"/>
    <lineage>
        <taxon>Eukaryota</taxon>
        <taxon>Metazoa</taxon>
        <taxon>Ecdysozoa</taxon>
        <taxon>Arthropoda</taxon>
        <taxon>Hexapoda</taxon>
        <taxon>Insecta</taxon>
        <taxon>Pterygota</taxon>
        <taxon>Neoptera</taxon>
        <taxon>Endopterygota</taxon>
        <taxon>Coleoptera</taxon>
        <taxon>Polyphaga</taxon>
        <taxon>Cucujiformia</taxon>
        <taxon>Coccinelloidea</taxon>
        <taxon>Coccinellidae</taxon>
        <taxon>Epilachninae</taxon>
        <taxon>Epilachnini</taxon>
        <taxon>Henosepilachna</taxon>
    </lineage>
</organism>
<dbReference type="InterPro" id="IPR000742">
    <property type="entry name" value="EGF"/>
</dbReference>
<dbReference type="InterPro" id="IPR049883">
    <property type="entry name" value="NOTCH1_EGF-like"/>
</dbReference>
<accession>A0AAW1U5X4</accession>
<dbReference type="InterPro" id="IPR050751">
    <property type="entry name" value="ECM_structural_protein"/>
</dbReference>
<dbReference type="PANTHER" id="PTHR24034">
    <property type="entry name" value="EGF-LIKE DOMAIN-CONTAINING PROTEIN"/>
    <property type="match status" value="1"/>
</dbReference>
<name>A0AAW1U5X4_9CUCU</name>
<dbReference type="PANTHER" id="PTHR24034:SF209">
    <property type="entry name" value="EGF-LIKE DOMAIN-CONTAINING PROTEIN"/>
    <property type="match status" value="1"/>
</dbReference>
<dbReference type="EMBL" id="JARQZJ010000033">
    <property type="protein sequence ID" value="KAK9875281.1"/>
    <property type="molecule type" value="Genomic_DNA"/>
</dbReference>
<keyword evidence="3" id="KW-0677">Repeat</keyword>